<dbReference type="RefSeq" id="WP_014803483.1">
    <property type="nucleotide sequence ID" value="NC_018020.1"/>
</dbReference>
<dbReference type="InterPro" id="IPR001753">
    <property type="entry name" value="Enoyl-CoA_hydra/iso"/>
</dbReference>
<dbReference type="Gene3D" id="3.90.226.10">
    <property type="entry name" value="2-enoyl-CoA Hydratase, Chain A, domain 1"/>
    <property type="match status" value="1"/>
</dbReference>
<dbReference type="GO" id="GO:0003824">
    <property type="term" value="F:catalytic activity"/>
    <property type="evidence" value="ECO:0007669"/>
    <property type="project" value="UniProtKB-ARBA"/>
</dbReference>
<dbReference type="EMBL" id="CP002959">
    <property type="protein sequence ID" value="AFM12977.1"/>
    <property type="molecule type" value="Genomic_DNA"/>
</dbReference>
<evidence type="ECO:0000313" key="2">
    <source>
        <dbReference type="Proteomes" id="UP000006048"/>
    </source>
</evidence>
<dbReference type="InterPro" id="IPR029045">
    <property type="entry name" value="ClpP/crotonase-like_dom_sf"/>
</dbReference>
<dbReference type="CDD" id="cd06558">
    <property type="entry name" value="crotonase-like"/>
    <property type="match status" value="1"/>
</dbReference>
<dbReference type="KEGG" id="tpx:Turpa_2333"/>
<dbReference type="STRING" id="869212.Turpa_2333"/>
<dbReference type="Pfam" id="PF00378">
    <property type="entry name" value="ECH_1"/>
    <property type="match status" value="1"/>
</dbReference>
<dbReference type="HOGENOM" id="CLU_009834_7_5_12"/>
<dbReference type="OrthoDB" id="9807606at2"/>
<dbReference type="PANTHER" id="PTHR11941:SF54">
    <property type="entry name" value="ENOYL-COA HYDRATASE, MITOCHONDRIAL"/>
    <property type="match status" value="1"/>
</dbReference>
<organism evidence="1 2">
    <name type="scientific">Turneriella parva (strain ATCC BAA-1111 / DSM 21527 / NCTC 11395 / H)</name>
    <name type="common">Leptospira parva</name>
    <dbReference type="NCBI Taxonomy" id="869212"/>
    <lineage>
        <taxon>Bacteria</taxon>
        <taxon>Pseudomonadati</taxon>
        <taxon>Spirochaetota</taxon>
        <taxon>Spirochaetia</taxon>
        <taxon>Leptospirales</taxon>
        <taxon>Leptospiraceae</taxon>
        <taxon>Turneriella</taxon>
    </lineage>
</organism>
<dbReference type="Proteomes" id="UP000006048">
    <property type="component" value="Chromosome"/>
</dbReference>
<keyword evidence="2" id="KW-1185">Reference proteome</keyword>
<proteinExistence type="predicted"/>
<gene>
    <name evidence="1" type="ordered locus">Turpa_2333</name>
</gene>
<dbReference type="AlphaFoldDB" id="I4B6S0"/>
<dbReference type="PANTHER" id="PTHR11941">
    <property type="entry name" value="ENOYL-COA HYDRATASE-RELATED"/>
    <property type="match status" value="1"/>
</dbReference>
<protein>
    <submittedName>
        <fullName evidence="1">Enoyl-CoA hydratase/isomerase</fullName>
    </submittedName>
</protein>
<evidence type="ECO:0000313" key="1">
    <source>
        <dbReference type="EMBL" id="AFM12977.1"/>
    </source>
</evidence>
<dbReference type="SUPFAM" id="SSF52096">
    <property type="entry name" value="ClpP/crotonase"/>
    <property type="match status" value="1"/>
</dbReference>
<reference evidence="1 2" key="1">
    <citation type="submission" date="2012-06" db="EMBL/GenBank/DDBJ databases">
        <title>The complete chromosome of genome of Turneriella parva DSM 21527.</title>
        <authorList>
            <consortium name="US DOE Joint Genome Institute (JGI-PGF)"/>
            <person name="Lucas S."/>
            <person name="Han J."/>
            <person name="Lapidus A."/>
            <person name="Bruce D."/>
            <person name="Goodwin L."/>
            <person name="Pitluck S."/>
            <person name="Peters L."/>
            <person name="Kyrpides N."/>
            <person name="Mavromatis K."/>
            <person name="Ivanova N."/>
            <person name="Mikhailova N."/>
            <person name="Chertkov O."/>
            <person name="Detter J.C."/>
            <person name="Tapia R."/>
            <person name="Han C."/>
            <person name="Land M."/>
            <person name="Hauser L."/>
            <person name="Markowitz V."/>
            <person name="Cheng J.-F."/>
            <person name="Hugenholtz P."/>
            <person name="Woyke T."/>
            <person name="Wu D."/>
            <person name="Gronow S."/>
            <person name="Wellnitz S."/>
            <person name="Brambilla E."/>
            <person name="Klenk H.-P."/>
            <person name="Eisen J.A."/>
        </authorList>
    </citation>
    <scope>NUCLEOTIDE SEQUENCE [LARGE SCALE GENOMIC DNA]</scope>
    <source>
        <strain evidence="2">ATCC BAA-1111 / DSM 21527 / NCTC 11395 / H</strain>
    </source>
</reference>
<sequence>MIETRVENHIGYVSLTRAPMNLMDIPFMQAFAEAHRDLEKNSEVWGVIVHSTVDGYFSNGLDPAMMLSRDTQGRAEVFEVLLKMVLEVYAFSKPHISAIEGHAMAGGAVLAILSDWRFMSREKSRISFSEVAVGLTIPKAIINLIESATGPGSLREIAMLGSAIKSTDAVRMGLIDEVFDNGTTLKEAERYLKRVFELPLASVRSVKQILRANNLAALKGREGLETLSSFVGAESFVEGLSAVRDKRRPKYKNP</sequence>
<accession>I4B6S0</accession>
<dbReference type="GO" id="GO:0006635">
    <property type="term" value="P:fatty acid beta-oxidation"/>
    <property type="evidence" value="ECO:0007669"/>
    <property type="project" value="TreeGrafter"/>
</dbReference>
<name>I4B6S0_TURPD</name>